<comment type="similarity">
    <text evidence="2 6">Belongs to the class-A beta-lactamase family.</text>
</comment>
<evidence type="ECO:0000256" key="4">
    <source>
        <dbReference type="ARBA" id="ARBA00022801"/>
    </source>
</evidence>
<sequence length="290" mass="32097">MLVVILFAVHANGKAQKKSLATAIDQVVRSIDAQTGVAILHIENRDTVSVHGKAHFPMQSVFKFPLAMAVLHAVEEGKFTLDQKIHVRKEDLLANTWSPMAKKYPEGNVDVPLHELLMYTVSFSDNSTCDILFRLMGGVKNVQKYIHDLGIKSIAIVATEEEMHREWSVQFTNWCEPVAMVQLLDILYKQKALSKDNTELLLKWMIETPTGAHRIKELLPAGTIVAHKTGTGGPDDKGVIGAINDVGIVTLPNGKHIAIAVYISRTTDEKKAEEAIAKIAKVAYDYYTGQ</sequence>
<keyword evidence="9" id="KW-1185">Reference proteome</keyword>
<dbReference type="GO" id="GO:0046677">
    <property type="term" value="P:response to antibiotic"/>
    <property type="evidence" value="ECO:0007669"/>
    <property type="project" value="UniProtKB-UniRule"/>
</dbReference>
<comment type="catalytic activity">
    <reaction evidence="1 6">
        <text>a beta-lactam + H2O = a substituted beta-amino acid</text>
        <dbReference type="Rhea" id="RHEA:20401"/>
        <dbReference type="ChEBI" id="CHEBI:15377"/>
        <dbReference type="ChEBI" id="CHEBI:35627"/>
        <dbReference type="ChEBI" id="CHEBI:140347"/>
        <dbReference type="EC" id="3.5.2.6"/>
    </reaction>
</comment>
<evidence type="ECO:0000256" key="6">
    <source>
        <dbReference type="RuleBase" id="RU361140"/>
    </source>
</evidence>
<reference evidence="8 9" key="1">
    <citation type="submission" date="2017-02" db="EMBL/GenBank/DDBJ databases">
        <authorList>
            <person name="Peterson S.W."/>
        </authorList>
    </citation>
    <scope>NUCLEOTIDE SEQUENCE [LARGE SCALE GENOMIC DNA]</scope>
    <source>
        <strain evidence="8 9">DSM 25262</strain>
    </source>
</reference>
<dbReference type="InterPro" id="IPR023650">
    <property type="entry name" value="Beta-lactam_class-A_AS"/>
</dbReference>
<dbReference type="Pfam" id="PF13354">
    <property type="entry name" value="Beta-lactamase2"/>
    <property type="match status" value="1"/>
</dbReference>
<dbReference type="Gene3D" id="3.40.710.10">
    <property type="entry name" value="DD-peptidase/beta-lactamase superfamily"/>
    <property type="match status" value="1"/>
</dbReference>
<dbReference type="PANTHER" id="PTHR35333:SF3">
    <property type="entry name" value="BETA-LACTAMASE-TYPE TRANSPEPTIDASE FOLD CONTAINING PROTEIN"/>
    <property type="match status" value="1"/>
</dbReference>
<dbReference type="EC" id="3.5.2.6" evidence="3 6"/>
<evidence type="ECO:0000313" key="8">
    <source>
        <dbReference type="EMBL" id="SKC85756.1"/>
    </source>
</evidence>
<dbReference type="NCBIfam" id="NF033103">
    <property type="entry name" value="bla_class_A"/>
    <property type="match status" value="1"/>
</dbReference>
<keyword evidence="5 6" id="KW-0046">Antibiotic resistance</keyword>
<proteinExistence type="inferred from homology"/>
<evidence type="ECO:0000259" key="7">
    <source>
        <dbReference type="Pfam" id="PF13354"/>
    </source>
</evidence>
<dbReference type="EMBL" id="FUZU01000004">
    <property type="protein sequence ID" value="SKC85756.1"/>
    <property type="molecule type" value="Genomic_DNA"/>
</dbReference>
<accession>A0A1T5MBZ8</accession>
<dbReference type="PRINTS" id="PR00118">
    <property type="entry name" value="BLACTAMASEA"/>
</dbReference>
<evidence type="ECO:0000256" key="3">
    <source>
        <dbReference type="ARBA" id="ARBA00012865"/>
    </source>
</evidence>
<evidence type="ECO:0000256" key="5">
    <source>
        <dbReference type="ARBA" id="ARBA00023251"/>
    </source>
</evidence>
<dbReference type="Proteomes" id="UP000190961">
    <property type="component" value="Unassembled WGS sequence"/>
</dbReference>
<keyword evidence="4 6" id="KW-0378">Hydrolase</keyword>
<dbReference type="PANTHER" id="PTHR35333">
    <property type="entry name" value="BETA-LACTAMASE"/>
    <property type="match status" value="1"/>
</dbReference>
<dbReference type="SUPFAM" id="SSF56601">
    <property type="entry name" value="beta-lactamase/transpeptidase-like"/>
    <property type="match status" value="1"/>
</dbReference>
<dbReference type="PROSITE" id="PS00146">
    <property type="entry name" value="BETA_LACTAMASE_A"/>
    <property type="match status" value="1"/>
</dbReference>
<evidence type="ECO:0000313" key="9">
    <source>
        <dbReference type="Proteomes" id="UP000190961"/>
    </source>
</evidence>
<evidence type="ECO:0000256" key="1">
    <source>
        <dbReference type="ARBA" id="ARBA00001526"/>
    </source>
</evidence>
<feature type="domain" description="Beta-lactamase class A catalytic" evidence="7">
    <location>
        <begin position="36"/>
        <end position="262"/>
    </location>
</feature>
<dbReference type="GO" id="GO:0008800">
    <property type="term" value="F:beta-lactamase activity"/>
    <property type="evidence" value="ECO:0007669"/>
    <property type="project" value="UniProtKB-UniRule"/>
</dbReference>
<dbReference type="AlphaFoldDB" id="A0A1T5MBZ8"/>
<protein>
    <recommendedName>
        <fullName evidence="3 6">Beta-lactamase</fullName>
        <ecNumber evidence="3 6">3.5.2.6</ecNumber>
    </recommendedName>
</protein>
<dbReference type="GO" id="GO:0030655">
    <property type="term" value="P:beta-lactam antibiotic catabolic process"/>
    <property type="evidence" value="ECO:0007669"/>
    <property type="project" value="InterPro"/>
</dbReference>
<evidence type="ECO:0000256" key="2">
    <source>
        <dbReference type="ARBA" id="ARBA00009009"/>
    </source>
</evidence>
<dbReference type="STRING" id="688867.SAMN05660236_4951"/>
<dbReference type="InterPro" id="IPR012338">
    <property type="entry name" value="Beta-lactam/transpept-like"/>
</dbReference>
<name>A0A1T5MBZ8_9BACT</name>
<dbReference type="InterPro" id="IPR045155">
    <property type="entry name" value="Beta-lactam_cat"/>
</dbReference>
<dbReference type="InterPro" id="IPR000871">
    <property type="entry name" value="Beta-lactam_class-A"/>
</dbReference>
<organism evidence="8 9">
    <name type="scientific">Ohtaekwangia koreensis</name>
    <dbReference type="NCBI Taxonomy" id="688867"/>
    <lineage>
        <taxon>Bacteria</taxon>
        <taxon>Pseudomonadati</taxon>
        <taxon>Bacteroidota</taxon>
        <taxon>Cytophagia</taxon>
        <taxon>Cytophagales</taxon>
        <taxon>Fulvivirgaceae</taxon>
        <taxon>Ohtaekwangia</taxon>
    </lineage>
</organism>
<dbReference type="NCBIfam" id="NF012099">
    <property type="entry name" value="SubclassA2"/>
    <property type="match status" value="1"/>
</dbReference>
<gene>
    <name evidence="8" type="ORF">SAMN05660236_4951</name>
</gene>